<evidence type="ECO:0000313" key="2">
    <source>
        <dbReference type="EMBL" id="KAL1859678.1"/>
    </source>
</evidence>
<name>A0ABR3WE20_9PEZI</name>
<organism evidence="2 3">
    <name type="scientific">Phialemonium thermophilum</name>
    <dbReference type="NCBI Taxonomy" id="223376"/>
    <lineage>
        <taxon>Eukaryota</taxon>
        <taxon>Fungi</taxon>
        <taxon>Dikarya</taxon>
        <taxon>Ascomycota</taxon>
        <taxon>Pezizomycotina</taxon>
        <taxon>Sordariomycetes</taxon>
        <taxon>Sordariomycetidae</taxon>
        <taxon>Cephalothecales</taxon>
        <taxon>Cephalothecaceae</taxon>
        <taxon>Phialemonium</taxon>
    </lineage>
</organism>
<accession>A0ABR3WE20</accession>
<feature type="compositionally biased region" description="Basic and acidic residues" evidence="1">
    <location>
        <begin position="136"/>
        <end position="154"/>
    </location>
</feature>
<evidence type="ECO:0000256" key="1">
    <source>
        <dbReference type="SAM" id="MobiDB-lite"/>
    </source>
</evidence>
<comment type="caution">
    <text evidence="2">The sequence shown here is derived from an EMBL/GenBank/DDBJ whole genome shotgun (WGS) entry which is preliminary data.</text>
</comment>
<feature type="region of interest" description="Disordered" evidence="1">
    <location>
        <begin position="174"/>
        <end position="215"/>
    </location>
</feature>
<evidence type="ECO:0000313" key="3">
    <source>
        <dbReference type="Proteomes" id="UP001586593"/>
    </source>
</evidence>
<dbReference type="EMBL" id="JAZHXJ010000483">
    <property type="protein sequence ID" value="KAL1859678.1"/>
    <property type="molecule type" value="Genomic_DNA"/>
</dbReference>
<sequence length="407" mass="44165">MSWMDSWSRPANHQATPAPFYLIPRPEPTPYCRSCGRVISARKSEASKGTSTFAIYCSARCRTNKLGQLDREIERVFVRYLNGEESLPAKKRLAKIGGDLRVVVPCDVVEARIFGHGLDGDKGPKRKERAAQAAAADRETRQLRDPGIDLDKEGDAHVSADIPDYDAIARMAVRSGTRSRPAQSGEAKARPTGGVGEGDVDTLSTQQGGPGVTKCKDWSWVTPEVFTVGEASGAVWVPPEPLVLPARGRAPAGGGFDEGVDAQKLTPLFYPATAVPVRMAGVATMTLLGLTGGASRRHSIRVVGVKRRCRGGRSRAIGVTRKRNAAERQQSAPEIASSHRVSPVLFRLRYLERQTRGPILPASPVRTLHQNATVSRNFWALNKIMTSTVGANCRRAELGDRYSYSGI</sequence>
<feature type="region of interest" description="Disordered" evidence="1">
    <location>
        <begin position="120"/>
        <end position="154"/>
    </location>
</feature>
<reference evidence="2 3" key="1">
    <citation type="journal article" date="2024" name="Commun. Biol.">
        <title>Comparative genomic analysis of thermophilic fungi reveals convergent evolutionary adaptations and gene losses.</title>
        <authorList>
            <person name="Steindorff A.S."/>
            <person name="Aguilar-Pontes M.V."/>
            <person name="Robinson A.J."/>
            <person name="Andreopoulos B."/>
            <person name="LaButti K."/>
            <person name="Kuo A."/>
            <person name="Mondo S."/>
            <person name="Riley R."/>
            <person name="Otillar R."/>
            <person name="Haridas S."/>
            <person name="Lipzen A."/>
            <person name="Grimwood J."/>
            <person name="Schmutz J."/>
            <person name="Clum A."/>
            <person name="Reid I.D."/>
            <person name="Moisan M.C."/>
            <person name="Butler G."/>
            <person name="Nguyen T.T.M."/>
            <person name="Dewar K."/>
            <person name="Conant G."/>
            <person name="Drula E."/>
            <person name="Henrissat B."/>
            <person name="Hansel C."/>
            <person name="Singer S."/>
            <person name="Hutchinson M.I."/>
            <person name="de Vries R.P."/>
            <person name="Natvig D.O."/>
            <person name="Powell A.J."/>
            <person name="Tsang A."/>
            <person name="Grigoriev I.V."/>
        </authorList>
    </citation>
    <scope>NUCLEOTIDE SEQUENCE [LARGE SCALE GENOMIC DNA]</scope>
    <source>
        <strain evidence="2 3">ATCC 24622</strain>
    </source>
</reference>
<proteinExistence type="predicted"/>
<protein>
    <submittedName>
        <fullName evidence="2">Uncharacterized protein</fullName>
    </submittedName>
</protein>
<gene>
    <name evidence="2" type="ORF">VTK73DRAFT_7505</name>
</gene>
<keyword evidence="3" id="KW-1185">Reference proteome</keyword>
<dbReference type="Proteomes" id="UP001586593">
    <property type="component" value="Unassembled WGS sequence"/>
</dbReference>